<organism evidence="2 3">
    <name type="scientific">Rhodocytophaga rosea</name>
    <dbReference type="NCBI Taxonomy" id="2704465"/>
    <lineage>
        <taxon>Bacteria</taxon>
        <taxon>Pseudomonadati</taxon>
        <taxon>Bacteroidota</taxon>
        <taxon>Cytophagia</taxon>
        <taxon>Cytophagales</taxon>
        <taxon>Rhodocytophagaceae</taxon>
        <taxon>Rhodocytophaga</taxon>
    </lineage>
</organism>
<reference evidence="2 3" key="1">
    <citation type="submission" date="2020-01" db="EMBL/GenBank/DDBJ databases">
        <authorList>
            <person name="Kim M.K."/>
        </authorList>
    </citation>
    <scope>NUCLEOTIDE SEQUENCE [LARGE SCALE GENOMIC DNA]</scope>
    <source>
        <strain evidence="2 3">172606-1</strain>
    </source>
</reference>
<evidence type="ECO:0008006" key="4">
    <source>
        <dbReference type="Google" id="ProtNLM"/>
    </source>
</evidence>
<dbReference type="KEGG" id="rhoz:GXP67_02595"/>
<protein>
    <recommendedName>
        <fullName evidence="4">DUF4177 domain-containing protein</fullName>
    </recommendedName>
</protein>
<keyword evidence="3" id="KW-1185">Reference proteome</keyword>
<dbReference type="AlphaFoldDB" id="A0A6C0GCE2"/>
<sequence>MRPVLILAFLFLSIVQAFAQNPVAIVRYEYMQVTTIESLVGAGLGRSRMITTGQDGKIQEIPLENFFSVGGINFENIRNNDQAITNKINELSNQGWELTQTSTGAVADQGRSIFITRYLFRKPKQ</sequence>
<dbReference type="RefSeq" id="WP_162441713.1">
    <property type="nucleotide sequence ID" value="NZ_CP048222.1"/>
</dbReference>
<proteinExistence type="predicted"/>
<evidence type="ECO:0000256" key="1">
    <source>
        <dbReference type="SAM" id="SignalP"/>
    </source>
</evidence>
<dbReference type="EMBL" id="CP048222">
    <property type="protein sequence ID" value="QHT65631.1"/>
    <property type="molecule type" value="Genomic_DNA"/>
</dbReference>
<keyword evidence="1" id="KW-0732">Signal</keyword>
<gene>
    <name evidence="2" type="ORF">GXP67_02595</name>
</gene>
<evidence type="ECO:0000313" key="2">
    <source>
        <dbReference type="EMBL" id="QHT65631.1"/>
    </source>
</evidence>
<name>A0A6C0GCE2_9BACT</name>
<accession>A0A6C0GCE2</accession>
<feature type="signal peptide" evidence="1">
    <location>
        <begin position="1"/>
        <end position="19"/>
    </location>
</feature>
<evidence type="ECO:0000313" key="3">
    <source>
        <dbReference type="Proteomes" id="UP000480178"/>
    </source>
</evidence>
<dbReference type="Proteomes" id="UP000480178">
    <property type="component" value="Chromosome"/>
</dbReference>
<feature type="chain" id="PRO_5025571122" description="DUF4177 domain-containing protein" evidence="1">
    <location>
        <begin position="20"/>
        <end position="125"/>
    </location>
</feature>